<feature type="region of interest" description="Disordered" evidence="1">
    <location>
        <begin position="35"/>
        <end position="61"/>
    </location>
</feature>
<comment type="caution">
    <text evidence="2">The sequence shown here is derived from an EMBL/GenBank/DDBJ whole genome shotgun (WGS) entry which is preliminary data.</text>
</comment>
<name>A0A4U5NK23_STECR</name>
<dbReference type="AlphaFoldDB" id="A0A4U5NK23"/>
<reference evidence="2 3" key="1">
    <citation type="journal article" date="2015" name="Genome Biol.">
        <title>Comparative genomics of Steinernema reveals deeply conserved gene regulatory networks.</title>
        <authorList>
            <person name="Dillman A.R."/>
            <person name="Macchietto M."/>
            <person name="Porter C.F."/>
            <person name="Rogers A."/>
            <person name="Williams B."/>
            <person name="Antoshechkin I."/>
            <person name="Lee M.M."/>
            <person name="Goodwin Z."/>
            <person name="Lu X."/>
            <person name="Lewis E.E."/>
            <person name="Goodrich-Blair H."/>
            <person name="Stock S.P."/>
            <person name="Adams B.J."/>
            <person name="Sternberg P.W."/>
            <person name="Mortazavi A."/>
        </authorList>
    </citation>
    <scope>NUCLEOTIDE SEQUENCE [LARGE SCALE GENOMIC DNA]</scope>
    <source>
        <strain evidence="2 3">ALL</strain>
    </source>
</reference>
<organism evidence="2 3">
    <name type="scientific">Steinernema carpocapsae</name>
    <name type="common">Entomopathogenic nematode</name>
    <dbReference type="NCBI Taxonomy" id="34508"/>
    <lineage>
        <taxon>Eukaryota</taxon>
        <taxon>Metazoa</taxon>
        <taxon>Ecdysozoa</taxon>
        <taxon>Nematoda</taxon>
        <taxon>Chromadorea</taxon>
        <taxon>Rhabditida</taxon>
        <taxon>Tylenchina</taxon>
        <taxon>Panagrolaimomorpha</taxon>
        <taxon>Strongyloidoidea</taxon>
        <taxon>Steinernematidae</taxon>
        <taxon>Steinernema</taxon>
    </lineage>
</organism>
<dbReference type="Proteomes" id="UP000298663">
    <property type="component" value="Unassembled WGS sequence"/>
</dbReference>
<evidence type="ECO:0000313" key="3">
    <source>
        <dbReference type="Proteomes" id="UP000298663"/>
    </source>
</evidence>
<protein>
    <submittedName>
        <fullName evidence="2">Uncharacterized protein</fullName>
    </submittedName>
</protein>
<feature type="compositionally biased region" description="Basic and acidic residues" evidence="1">
    <location>
        <begin position="46"/>
        <end position="55"/>
    </location>
</feature>
<reference evidence="2 3" key="2">
    <citation type="journal article" date="2019" name="G3 (Bethesda)">
        <title>Hybrid Assembly of the Genome of the Entomopathogenic Nematode Steinernema carpocapsae Identifies the X-Chromosome.</title>
        <authorList>
            <person name="Serra L."/>
            <person name="Macchietto M."/>
            <person name="Macias-Munoz A."/>
            <person name="McGill C.J."/>
            <person name="Rodriguez I.M."/>
            <person name="Rodriguez B."/>
            <person name="Murad R."/>
            <person name="Mortazavi A."/>
        </authorList>
    </citation>
    <scope>NUCLEOTIDE SEQUENCE [LARGE SCALE GENOMIC DNA]</scope>
    <source>
        <strain evidence="2 3">ALL</strain>
    </source>
</reference>
<sequence length="143" mass="16600">MRNADAPQRLLLLPDDLRYVPLRVPHQHHDLQQVLPKTEGHRRRPGRTERLGERPGHRRTVPTLLGRPRLLHAAANTKRRRADDDLLPLRQCRMRPPLEGMKPKPDLDLILLSYFDGLNEFQISQARGAEEKINRQHAKSDEA</sequence>
<keyword evidence="3" id="KW-1185">Reference proteome</keyword>
<gene>
    <name evidence="2" type="ORF">L596_016716</name>
</gene>
<dbReference type="EMBL" id="AZBU02000004">
    <property type="protein sequence ID" value="TKR83063.1"/>
    <property type="molecule type" value="Genomic_DNA"/>
</dbReference>
<proteinExistence type="predicted"/>
<evidence type="ECO:0000313" key="2">
    <source>
        <dbReference type="EMBL" id="TKR83063.1"/>
    </source>
</evidence>
<accession>A0A4U5NK23</accession>
<evidence type="ECO:0000256" key="1">
    <source>
        <dbReference type="SAM" id="MobiDB-lite"/>
    </source>
</evidence>